<dbReference type="PANTHER" id="PTHR43019">
    <property type="entry name" value="SERINE ENDOPROTEASE DEGS"/>
    <property type="match status" value="1"/>
</dbReference>
<name>A0A6N9UEG2_9ACTN</name>
<dbReference type="SUPFAM" id="SSF50494">
    <property type="entry name" value="Trypsin-like serine proteases"/>
    <property type="match status" value="1"/>
</dbReference>
<dbReference type="AlphaFoldDB" id="A0A6N9UEG2"/>
<evidence type="ECO:0000313" key="2">
    <source>
        <dbReference type="EMBL" id="NEB16067.1"/>
    </source>
</evidence>
<comment type="caution">
    <text evidence="2">The sequence shown here is derived from an EMBL/GenBank/DDBJ whole genome shotgun (WGS) entry which is preliminary data.</text>
</comment>
<sequence length="169" mass="17647">MASRNRSREATGGTAGERPGDGSREARGGLPAVREADLAGQPPDTALIRVHDLAGRPRGTGFVADHHGTVLTSHEAVDGLSRLVLSTAGDRRRVVAAADVTPLPALGLALVRTEGLGVDPLPLTARDRVEAGTYVRIAAGGWREARVLGSTDVTYTATDRFHLLGDALE</sequence>
<protein>
    <submittedName>
        <fullName evidence="2">Trypsin-like peptidase domain-containing protein</fullName>
    </submittedName>
</protein>
<dbReference type="RefSeq" id="WP_164139219.1">
    <property type="nucleotide sequence ID" value="NZ_JAAGMB010000128.1"/>
</dbReference>
<proteinExistence type="predicted"/>
<dbReference type="Proteomes" id="UP000469545">
    <property type="component" value="Unassembled WGS sequence"/>
</dbReference>
<keyword evidence="3" id="KW-1185">Reference proteome</keyword>
<feature type="region of interest" description="Disordered" evidence="1">
    <location>
        <begin position="1"/>
        <end position="44"/>
    </location>
</feature>
<dbReference type="PANTHER" id="PTHR43019:SF23">
    <property type="entry name" value="PROTEASE DO-LIKE 5, CHLOROPLASTIC"/>
    <property type="match status" value="1"/>
</dbReference>
<evidence type="ECO:0000256" key="1">
    <source>
        <dbReference type="SAM" id="MobiDB-lite"/>
    </source>
</evidence>
<gene>
    <name evidence="2" type="ORF">G3I46_05975</name>
</gene>
<evidence type="ECO:0000313" key="3">
    <source>
        <dbReference type="Proteomes" id="UP000469545"/>
    </source>
</evidence>
<reference evidence="2 3" key="1">
    <citation type="submission" date="2020-01" db="EMBL/GenBank/DDBJ databases">
        <title>Insect and environment-associated Actinomycetes.</title>
        <authorList>
            <person name="Currrie C."/>
            <person name="Chevrette M."/>
            <person name="Carlson C."/>
            <person name="Stubbendieck R."/>
            <person name="Wendt-Pienkowski E."/>
        </authorList>
    </citation>
    <scope>NUCLEOTIDE SEQUENCE [LARGE SCALE GENOMIC DNA]</scope>
    <source>
        <strain evidence="2 3">SID14172</strain>
    </source>
</reference>
<dbReference type="Gene3D" id="2.40.10.120">
    <property type="match status" value="1"/>
</dbReference>
<accession>A0A6N9UEG2</accession>
<feature type="compositionally biased region" description="Basic and acidic residues" evidence="1">
    <location>
        <begin position="18"/>
        <end position="27"/>
    </location>
</feature>
<dbReference type="Pfam" id="PF13365">
    <property type="entry name" value="Trypsin_2"/>
    <property type="match status" value="1"/>
</dbReference>
<dbReference type="InterPro" id="IPR009003">
    <property type="entry name" value="Peptidase_S1_PA"/>
</dbReference>
<feature type="non-terminal residue" evidence="2">
    <location>
        <position position="169"/>
    </location>
</feature>
<dbReference type="EMBL" id="JAAGMB010000128">
    <property type="protein sequence ID" value="NEB16067.1"/>
    <property type="molecule type" value="Genomic_DNA"/>
</dbReference>
<organism evidence="2 3">
    <name type="scientific">Streptomyces coelicoflavus</name>
    <dbReference type="NCBI Taxonomy" id="285562"/>
    <lineage>
        <taxon>Bacteria</taxon>
        <taxon>Bacillati</taxon>
        <taxon>Actinomycetota</taxon>
        <taxon>Actinomycetes</taxon>
        <taxon>Kitasatosporales</taxon>
        <taxon>Streptomycetaceae</taxon>
        <taxon>Streptomyces</taxon>
    </lineage>
</organism>